<dbReference type="Pfam" id="PF13410">
    <property type="entry name" value="GST_C_2"/>
    <property type="match status" value="1"/>
</dbReference>
<dbReference type="InterPro" id="IPR004045">
    <property type="entry name" value="Glutathione_S-Trfase_N"/>
</dbReference>
<dbReference type="PROSITE" id="PS50404">
    <property type="entry name" value="GST_NTER"/>
    <property type="match status" value="1"/>
</dbReference>
<evidence type="ECO:0000313" key="3">
    <source>
        <dbReference type="Proteomes" id="UP000308891"/>
    </source>
</evidence>
<dbReference type="SUPFAM" id="SSF47616">
    <property type="entry name" value="GST C-terminal domain-like"/>
    <property type="match status" value="1"/>
</dbReference>
<dbReference type="CDD" id="cd03194">
    <property type="entry name" value="GST_C_3"/>
    <property type="match status" value="1"/>
</dbReference>
<dbReference type="InterPro" id="IPR036249">
    <property type="entry name" value="Thioredoxin-like_sf"/>
</dbReference>
<dbReference type="InterPro" id="IPR040079">
    <property type="entry name" value="Glutathione_S-Trfase"/>
</dbReference>
<organism evidence="2 3">
    <name type="scientific">Crenobacter intestini</name>
    <dbReference type="NCBI Taxonomy" id="2563443"/>
    <lineage>
        <taxon>Bacteria</taxon>
        <taxon>Pseudomonadati</taxon>
        <taxon>Pseudomonadota</taxon>
        <taxon>Betaproteobacteria</taxon>
        <taxon>Neisseriales</taxon>
        <taxon>Neisseriaceae</taxon>
        <taxon>Crenobacter</taxon>
    </lineage>
</organism>
<dbReference type="OrthoDB" id="9799538at2"/>
<gene>
    <name evidence="2" type="ORF">E5K04_09230</name>
</gene>
<keyword evidence="2" id="KW-0808">Transferase</keyword>
<reference evidence="2 3" key="1">
    <citation type="submission" date="2019-04" db="EMBL/GenBank/DDBJ databases">
        <title>Crenobacter sp. nov.</title>
        <authorList>
            <person name="Shi S."/>
        </authorList>
    </citation>
    <scope>NUCLEOTIDE SEQUENCE [LARGE SCALE GENOMIC DNA]</scope>
    <source>
        <strain evidence="2 3">GY 70310</strain>
    </source>
</reference>
<accession>A0A4T0UUB5</accession>
<dbReference type="PANTHER" id="PTHR42673:SF4">
    <property type="entry name" value="MALEYLACETOACETATE ISOMERASE"/>
    <property type="match status" value="1"/>
</dbReference>
<dbReference type="RefSeq" id="WP_136553301.1">
    <property type="nucleotide sequence ID" value="NZ_STGJ01000009.1"/>
</dbReference>
<name>A0A4T0UUB5_9NEIS</name>
<dbReference type="GO" id="GO:0016034">
    <property type="term" value="F:maleylacetoacetate isomerase activity"/>
    <property type="evidence" value="ECO:0007669"/>
    <property type="project" value="TreeGrafter"/>
</dbReference>
<dbReference type="EMBL" id="STGJ01000009">
    <property type="protein sequence ID" value="TIC82331.1"/>
    <property type="molecule type" value="Genomic_DNA"/>
</dbReference>
<feature type="domain" description="GST N-terminal" evidence="1">
    <location>
        <begin position="2"/>
        <end position="82"/>
    </location>
</feature>
<dbReference type="CDD" id="cd03043">
    <property type="entry name" value="GST_N_1"/>
    <property type="match status" value="1"/>
</dbReference>
<dbReference type="FunFam" id="3.40.30.10:FF:000206">
    <property type="entry name" value="Probable glutathione S-transferase"/>
    <property type="match status" value="1"/>
</dbReference>
<evidence type="ECO:0000313" key="2">
    <source>
        <dbReference type="EMBL" id="TIC82331.1"/>
    </source>
</evidence>
<dbReference type="GO" id="GO:0006749">
    <property type="term" value="P:glutathione metabolic process"/>
    <property type="evidence" value="ECO:0007669"/>
    <property type="project" value="TreeGrafter"/>
</dbReference>
<dbReference type="Proteomes" id="UP000308891">
    <property type="component" value="Unassembled WGS sequence"/>
</dbReference>
<dbReference type="Gene3D" id="1.20.1050.10">
    <property type="match status" value="1"/>
</dbReference>
<evidence type="ECO:0000259" key="1">
    <source>
        <dbReference type="PROSITE" id="PS50404"/>
    </source>
</evidence>
<sequence length="212" mass="24023">MFRLVIGDKRYSSWSLRPWLVLKMLEEPFEEVQVRLYQSDTRERILQYSPTGKVPLLIDHHLKIWDSLAICEYLAECYPAAGLWPREAQERALARAVSAEMHSGFAALRQQMGFDCGQRHVIEPDEAARADIERITQLWQSLRAAHREAGPFLFGRFGIADAMFAPIVFRFETYGVTLDGEAAEYAAQLRALPAMQAWHDAALAEAQAAAEA</sequence>
<keyword evidence="3" id="KW-1185">Reference proteome</keyword>
<dbReference type="GO" id="GO:0004364">
    <property type="term" value="F:glutathione transferase activity"/>
    <property type="evidence" value="ECO:0007669"/>
    <property type="project" value="TreeGrafter"/>
</dbReference>
<dbReference type="PANTHER" id="PTHR42673">
    <property type="entry name" value="MALEYLACETOACETATE ISOMERASE"/>
    <property type="match status" value="1"/>
</dbReference>
<dbReference type="GO" id="GO:0006559">
    <property type="term" value="P:L-phenylalanine catabolic process"/>
    <property type="evidence" value="ECO:0007669"/>
    <property type="project" value="TreeGrafter"/>
</dbReference>
<dbReference type="AlphaFoldDB" id="A0A4T0UUB5"/>
<protein>
    <submittedName>
        <fullName evidence="2">Glutathione S-transferase family protein</fullName>
    </submittedName>
</protein>
<dbReference type="SUPFAM" id="SSF52833">
    <property type="entry name" value="Thioredoxin-like"/>
    <property type="match status" value="1"/>
</dbReference>
<dbReference type="SFLD" id="SFLDG00358">
    <property type="entry name" value="Main_(cytGST)"/>
    <property type="match status" value="1"/>
</dbReference>
<comment type="caution">
    <text evidence="2">The sequence shown here is derived from an EMBL/GenBank/DDBJ whole genome shotgun (WGS) entry which is preliminary data.</text>
</comment>
<dbReference type="SFLD" id="SFLDS00019">
    <property type="entry name" value="Glutathione_Transferase_(cytos"/>
    <property type="match status" value="1"/>
</dbReference>
<dbReference type="Pfam" id="PF13409">
    <property type="entry name" value="GST_N_2"/>
    <property type="match status" value="1"/>
</dbReference>
<dbReference type="InterPro" id="IPR036282">
    <property type="entry name" value="Glutathione-S-Trfase_C_sf"/>
</dbReference>
<dbReference type="Gene3D" id="3.40.30.10">
    <property type="entry name" value="Glutaredoxin"/>
    <property type="match status" value="1"/>
</dbReference>
<proteinExistence type="predicted"/>